<accession>A0A1I8JN34</accession>
<dbReference type="SMART" id="SM00333">
    <property type="entry name" value="TUDOR"/>
    <property type="match status" value="1"/>
</dbReference>
<dbReference type="Pfam" id="PF00567">
    <property type="entry name" value="TUDOR"/>
    <property type="match status" value="1"/>
</dbReference>
<feature type="region of interest" description="Disordered" evidence="2">
    <location>
        <begin position="789"/>
        <end position="836"/>
    </location>
</feature>
<dbReference type="Gene3D" id="2.40.50.90">
    <property type="match status" value="1"/>
</dbReference>
<dbReference type="InterPro" id="IPR032466">
    <property type="entry name" value="Metal_Hydrolase"/>
</dbReference>
<organism evidence="4 5">
    <name type="scientific">Macrostomum lignano</name>
    <dbReference type="NCBI Taxonomy" id="282301"/>
    <lineage>
        <taxon>Eukaryota</taxon>
        <taxon>Metazoa</taxon>
        <taxon>Spiralia</taxon>
        <taxon>Lophotrochozoa</taxon>
        <taxon>Platyhelminthes</taxon>
        <taxon>Rhabditophora</taxon>
        <taxon>Macrostomorpha</taxon>
        <taxon>Macrostomida</taxon>
        <taxon>Macrostomidae</taxon>
        <taxon>Macrostomum</taxon>
    </lineage>
</organism>
<feature type="compositionally biased region" description="Low complexity" evidence="2">
    <location>
        <begin position="795"/>
        <end position="807"/>
    </location>
</feature>
<evidence type="ECO:0000259" key="3">
    <source>
        <dbReference type="PROSITE" id="PS50304"/>
    </source>
</evidence>
<dbReference type="SUPFAM" id="SSF63748">
    <property type="entry name" value="Tudor/PWWP/MBT"/>
    <property type="match status" value="1"/>
</dbReference>
<dbReference type="AlphaFoldDB" id="A0A1I8JN34"/>
<dbReference type="FunFam" id="2.30.30.140:FF:000018">
    <property type="entry name" value="Serine/threonine-protein kinase 31"/>
    <property type="match status" value="1"/>
</dbReference>
<dbReference type="GO" id="GO:0005829">
    <property type="term" value="C:cytosol"/>
    <property type="evidence" value="ECO:0007669"/>
    <property type="project" value="TreeGrafter"/>
</dbReference>
<dbReference type="InterPro" id="IPR006329">
    <property type="entry name" value="AMPD"/>
</dbReference>
<dbReference type="PANTHER" id="PTHR11359">
    <property type="entry name" value="AMP DEAMINASE"/>
    <property type="match status" value="1"/>
</dbReference>
<reference evidence="5" key="1">
    <citation type="submission" date="2016-11" db="UniProtKB">
        <authorList>
            <consortium name="WormBaseParasite"/>
        </authorList>
    </citation>
    <scope>IDENTIFICATION</scope>
</reference>
<dbReference type="InterPro" id="IPR002999">
    <property type="entry name" value="Tudor"/>
</dbReference>
<dbReference type="PANTHER" id="PTHR11359:SF0">
    <property type="entry name" value="AMP DEAMINASE"/>
    <property type="match status" value="1"/>
</dbReference>
<evidence type="ECO:0000313" key="4">
    <source>
        <dbReference type="Proteomes" id="UP000095280"/>
    </source>
</evidence>
<dbReference type="PROSITE" id="PS50304">
    <property type="entry name" value="TUDOR"/>
    <property type="match status" value="1"/>
</dbReference>
<dbReference type="Gene3D" id="3.20.20.140">
    <property type="entry name" value="Metal-dependent hydrolases"/>
    <property type="match status" value="3"/>
</dbReference>
<keyword evidence="4" id="KW-1185">Reference proteome</keyword>
<dbReference type="WBParaSite" id="snap_masked-unitig_19589-processed-gene-0.0-mRNA-1">
    <property type="protein sequence ID" value="snap_masked-unitig_19589-processed-gene-0.0-mRNA-1"/>
    <property type="gene ID" value="snap_masked-unitig_19589-processed-gene-0.0"/>
</dbReference>
<evidence type="ECO:0000256" key="1">
    <source>
        <dbReference type="ARBA" id="ARBA00006676"/>
    </source>
</evidence>
<dbReference type="Proteomes" id="UP000095280">
    <property type="component" value="Unplaced"/>
</dbReference>
<evidence type="ECO:0000256" key="2">
    <source>
        <dbReference type="SAM" id="MobiDB-lite"/>
    </source>
</evidence>
<feature type="domain" description="Tudor" evidence="3">
    <location>
        <begin position="13"/>
        <end position="74"/>
    </location>
</feature>
<proteinExistence type="inferred from homology"/>
<evidence type="ECO:0000313" key="5">
    <source>
        <dbReference type="WBParaSite" id="snap_masked-unitig_19589-processed-gene-0.0-mRNA-1"/>
    </source>
</evidence>
<name>A0A1I8JN34_9PLAT</name>
<dbReference type="GO" id="GO:0032264">
    <property type="term" value="P:IMP salvage"/>
    <property type="evidence" value="ECO:0007669"/>
    <property type="project" value="InterPro"/>
</dbReference>
<protein>
    <submittedName>
        <fullName evidence="5">Tudor domain-containing protein</fullName>
    </submittedName>
</protein>
<dbReference type="GO" id="GO:0046033">
    <property type="term" value="P:AMP metabolic process"/>
    <property type="evidence" value="ECO:0007669"/>
    <property type="project" value="TreeGrafter"/>
</dbReference>
<dbReference type="SUPFAM" id="SSF51556">
    <property type="entry name" value="Metallo-dependent hydrolases"/>
    <property type="match status" value="1"/>
</dbReference>
<dbReference type="InterPro" id="IPR035437">
    <property type="entry name" value="SNase_OB-fold_sf"/>
</dbReference>
<comment type="similarity">
    <text evidence="1">Belongs to the metallo-dependent hydrolases superfamily. Adenosine and AMP deaminases family.</text>
</comment>
<feature type="compositionally biased region" description="Basic and acidic residues" evidence="2">
    <location>
        <begin position="594"/>
        <end position="604"/>
    </location>
</feature>
<dbReference type="GO" id="GO:0003876">
    <property type="term" value="F:AMP deaminase activity"/>
    <property type="evidence" value="ECO:0007669"/>
    <property type="project" value="InterPro"/>
</dbReference>
<dbReference type="Gene3D" id="2.30.30.140">
    <property type="match status" value="1"/>
</dbReference>
<feature type="region of interest" description="Disordered" evidence="2">
    <location>
        <begin position="594"/>
        <end position="616"/>
    </location>
</feature>
<dbReference type="Pfam" id="PF19326">
    <property type="entry name" value="AMP_deaminase"/>
    <property type="match status" value="2"/>
</dbReference>
<sequence>AAMQSVPAGGFDPPASGGLFAARFSQDGQWYRARLLHRHPAGSRSLTVRFVDFGNDEATATSELAPLPAELQSPPLAPFAHACRLALVRTADAFAASHSQTLCAALGANDGREWTAEVWRVALCDAAGVDLAESLIEQGCLVVDESESAAAAACTWWSELLARYIAKQQQQRKFPIQRIESDLHKMEHFQHQHQHQLALVLDDGHTRSIQFKRIHVTEDEQQLGFSVSVASDESAAEACGHLTWALRARRGYMATAGQPFCQTAARYLARRGSSDGSAAEASAAAAAATPGPASVSSALQAPAADGEEAQAAVAIEMRGGVFHLLAADGNALRLPGLRYADRDAFLSDHKILIALTSDGPLKSYCFRRLSFLLAKHQLHSLLNEFAEGAEQKLVPHRDFYNIRKVDNHIHTAPPHEPETPAQVYVDKSGQLLSLKEIFEAMKITAYDLNIDMLDVHADKHTFQRFDKFNSKLQSAGQKSPSRGVMQDLRNSTYQNAELRLSIYGRSSNEWHRLASWAHEHRMLDFGDNVRWIIQVPRLFDVYRRHGQLDNFQTFLDNLFRPLFDATMDPEGHPQLASFLQSVVAFDSVDDESKPESVVFDRDSPEPADWTDADRNPPPITLRPHCGEAGPVHHLATAFLLADNINHGLPAEKVLARPPVLQYLYYLAQVPMAMSPLSNNSLFLPYSRSPLPDFLARGLCVTLSTDDPLMFHFTKEPLMEEYSIAASQVWKLSNTDMCELARNSVLMSGFPHDVKQRWLGSGYQLKAIRVAFRYETLLHELDLVTAPPCHHGGGSVSSSNHQQQQRHSSGGGGGSRRVSRSHSLHGGVSGTRLLPRPSHVPAVTFPPACV</sequence>